<reference evidence="1 2" key="1">
    <citation type="submission" date="2024-09" db="EMBL/GenBank/DDBJ databases">
        <title>Floridaenema gen nov. (Aerosakkonemataceae, Aerosakkonematales ord. nov., Cyanobacteria) from benthic tropical and subtropical fresh waters, with the description of four new species.</title>
        <authorList>
            <person name="Moretto J.A."/>
            <person name="Berthold D.E."/>
            <person name="Lefler F.W."/>
            <person name="Huang I.-S."/>
            <person name="Laughinghouse H. IV."/>
        </authorList>
    </citation>
    <scope>NUCLEOTIDE SEQUENCE [LARGE SCALE GENOMIC DNA]</scope>
    <source>
        <strain evidence="1 2">BLCC-F167</strain>
    </source>
</reference>
<proteinExistence type="predicted"/>
<dbReference type="EMBL" id="JBHFNT010000104">
    <property type="protein sequence ID" value="MFB2835323.1"/>
    <property type="molecule type" value="Genomic_DNA"/>
</dbReference>
<evidence type="ECO:0000313" key="2">
    <source>
        <dbReference type="Proteomes" id="UP001576780"/>
    </source>
</evidence>
<gene>
    <name evidence="1" type="ORF">ACE1CA_12400</name>
</gene>
<dbReference type="Proteomes" id="UP001576780">
    <property type="component" value="Unassembled WGS sequence"/>
</dbReference>
<dbReference type="RefSeq" id="WP_413277737.1">
    <property type="nucleotide sequence ID" value="NZ_JBHFNT010000104.1"/>
</dbReference>
<name>A0ABV4WKY2_9CYAN</name>
<keyword evidence="2" id="KW-1185">Reference proteome</keyword>
<evidence type="ECO:0008006" key="3">
    <source>
        <dbReference type="Google" id="ProtNLM"/>
    </source>
</evidence>
<evidence type="ECO:0000313" key="1">
    <source>
        <dbReference type="EMBL" id="MFB2835323.1"/>
    </source>
</evidence>
<organism evidence="1 2">
    <name type="scientific">Floridaenema evergladense BLCC-F167</name>
    <dbReference type="NCBI Taxonomy" id="3153639"/>
    <lineage>
        <taxon>Bacteria</taxon>
        <taxon>Bacillati</taxon>
        <taxon>Cyanobacteriota</taxon>
        <taxon>Cyanophyceae</taxon>
        <taxon>Oscillatoriophycideae</taxon>
        <taxon>Aerosakkonematales</taxon>
        <taxon>Aerosakkonemataceae</taxon>
        <taxon>Floridanema</taxon>
        <taxon>Floridanema evergladense</taxon>
    </lineage>
</organism>
<accession>A0ABV4WKY2</accession>
<sequence>MLPNYSPMHPKQFRAELNLSRTQISMRYQVPENSLKNWLADENSATYREPNEMTKLYFGLLHALENSVH</sequence>
<protein>
    <recommendedName>
        <fullName evidence="3">Transposase</fullName>
    </recommendedName>
</protein>
<comment type="caution">
    <text evidence="1">The sequence shown here is derived from an EMBL/GenBank/DDBJ whole genome shotgun (WGS) entry which is preliminary data.</text>
</comment>